<evidence type="ECO:0000313" key="3">
    <source>
        <dbReference type="EMBL" id="KAF2106248.1"/>
    </source>
</evidence>
<keyword evidence="2" id="KW-0812">Transmembrane</keyword>
<evidence type="ECO:0000256" key="1">
    <source>
        <dbReference type="SAM" id="MobiDB-lite"/>
    </source>
</evidence>
<dbReference type="OrthoDB" id="5428890at2759"/>
<feature type="transmembrane region" description="Helical" evidence="2">
    <location>
        <begin position="365"/>
        <end position="392"/>
    </location>
</feature>
<sequence>MKWYRKAQGSSASRETSKRRKSESRTKFMTHVCGYDANVHIKTDLEGLHVYTDHVERSMLNLLGSQASNDALEQMFGLSDSPNARVDQLLDLCVALSEILEDLTPQTSFDQLSTSILDRYKVASGITKKHKDIMLQIVSACVGWISMLYITPSITPQTAPGLVRVMTGQDAPGKLRGAGDAPHRPIGALLRNSGLIPIACGPPPGLGIADAHLMTTKLNFASLHGLGGISVQWVDQVAQHCSFSKEKKIIRLFGIPSVYLALCKQQNVNIAFQRQTGAEIVPVDFRRTLPLPRDPVLDALCGKYGQEYSEEQDDSFPEREVYDGSNFPQLGQRLFELQDYITSQKPRTLKDVWNDRRDPHQAFTFWAVVIVGGATIALGLLQVVLSALQLVYTIRPEN</sequence>
<proteinExistence type="predicted"/>
<reference evidence="3" key="1">
    <citation type="journal article" date="2020" name="Stud. Mycol.">
        <title>101 Dothideomycetes genomes: a test case for predicting lifestyles and emergence of pathogens.</title>
        <authorList>
            <person name="Haridas S."/>
            <person name="Albert R."/>
            <person name="Binder M."/>
            <person name="Bloem J."/>
            <person name="Labutti K."/>
            <person name="Salamov A."/>
            <person name="Andreopoulos B."/>
            <person name="Baker S."/>
            <person name="Barry K."/>
            <person name="Bills G."/>
            <person name="Bluhm B."/>
            <person name="Cannon C."/>
            <person name="Castanera R."/>
            <person name="Culley D."/>
            <person name="Daum C."/>
            <person name="Ezra D."/>
            <person name="Gonzalez J."/>
            <person name="Henrissat B."/>
            <person name="Kuo A."/>
            <person name="Liang C."/>
            <person name="Lipzen A."/>
            <person name="Lutzoni F."/>
            <person name="Magnuson J."/>
            <person name="Mondo S."/>
            <person name="Nolan M."/>
            <person name="Ohm R."/>
            <person name="Pangilinan J."/>
            <person name="Park H.-J."/>
            <person name="Ramirez L."/>
            <person name="Alfaro M."/>
            <person name="Sun H."/>
            <person name="Tritt A."/>
            <person name="Yoshinaga Y."/>
            <person name="Zwiers L.-H."/>
            <person name="Turgeon B."/>
            <person name="Goodwin S."/>
            <person name="Spatafora J."/>
            <person name="Crous P."/>
            <person name="Grigoriev I."/>
        </authorList>
    </citation>
    <scope>NUCLEOTIDE SEQUENCE</scope>
    <source>
        <strain evidence="3">CBS 627.86</strain>
    </source>
</reference>
<keyword evidence="2" id="KW-0472">Membrane</keyword>
<feature type="region of interest" description="Disordered" evidence="1">
    <location>
        <begin position="1"/>
        <end position="25"/>
    </location>
</feature>
<keyword evidence="4" id="KW-1185">Reference proteome</keyword>
<gene>
    <name evidence="3" type="ORF">BDV96DRAFT_654810</name>
</gene>
<dbReference type="EMBL" id="ML977364">
    <property type="protein sequence ID" value="KAF2106248.1"/>
    <property type="molecule type" value="Genomic_DNA"/>
</dbReference>
<dbReference type="Proteomes" id="UP000799770">
    <property type="component" value="Unassembled WGS sequence"/>
</dbReference>
<name>A0A6A5YJD1_9PLEO</name>
<keyword evidence="2" id="KW-1133">Transmembrane helix</keyword>
<organism evidence="3 4">
    <name type="scientific">Lophiotrema nucula</name>
    <dbReference type="NCBI Taxonomy" id="690887"/>
    <lineage>
        <taxon>Eukaryota</taxon>
        <taxon>Fungi</taxon>
        <taxon>Dikarya</taxon>
        <taxon>Ascomycota</taxon>
        <taxon>Pezizomycotina</taxon>
        <taxon>Dothideomycetes</taxon>
        <taxon>Pleosporomycetidae</taxon>
        <taxon>Pleosporales</taxon>
        <taxon>Lophiotremataceae</taxon>
        <taxon>Lophiotrema</taxon>
    </lineage>
</organism>
<protein>
    <submittedName>
        <fullName evidence="3">Uncharacterized protein</fullName>
    </submittedName>
</protein>
<evidence type="ECO:0000313" key="4">
    <source>
        <dbReference type="Proteomes" id="UP000799770"/>
    </source>
</evidence>
<evidence type="ECO:0000256" key="2">
    <source>
        <dbReference type="SAM" id="Phobius"/>
    </source>
</evidence>
<dbReference type="AlphaFoldDB" id="A0A6A5YJD1"/>
<accession>A0A6A5YJD1</accession>